<name>A0ABT4Q943_9BACL</name>
<sequence>MTHKLISTSRPYLYTLLVAAFVLYTLTGWRVLLASEGTIAILCLMVSLSSARRMFQIAGILFIAAGIACVIWGDVPLLDLPYLFTSNVMLISLLYMLPFVNHIIRIGGYDRNLSRWLNVESGHMGQLYVRSLIVSYLLSLFLFFAALPLLHRVLGKHFQGKDPMLANRFKSMSILRGFGTVAVWSPVEPLVATAVVITGISYTSLFPWLFGLSLLLLAVGSAWGWGFRSIAMEPAGENHAGPPSWSKTGVFLLALMLLILSAYGLQRVLSCSFFTAMMFVLLPFSAVWALLLGQFNRFVLVSRKQWRVSTDGLRHLLVLFLSFGFFNSAVAKTSLFQMLEGPVLWIAHTPLLLFCFIFAVFLILPVLGIHPLVVMSLFGILLQPVLGTLNPVSLAIVLITCALNSSFMGTFNSTVTILSGLLHMNPYRITRWNLGFAFIFGGIGIAVGLWLL</sequence>
<feature type="transmembrane region" description="Helical" evidence="1">
    <location>
        <begin position="312"/>
        <end position="330"/>
    </location>
</feature>
<keyword evidence="1" id="KW-0472">Membrane</keyword>
<feature type="transmembrane region" description="Helical" evidence="1">
    <location>
        <begin position="351"/>
        <end position="382"/>
    </location>
</feature>
<feature type="transmembrane region" description="Helical" evidence="1">
    <location>
        <begin position="174"/>
        <end position="198"/>
    </location>
</feature>
<keyword evidence="1" id="KW-0812">Transmembrane</keyword>
<gene>
    <name evidence="2" type="ORF">O9H85_12440</name>
</gene>
<feature type="transmembrane region" description="Helical" evidence="1">
    <location>
        <begin position="205"/>
        <end position="225"/>
    </location>
</feature>
<evidence type="ECO:0000313" key="3">
    <source>
        <dbReference type="Proteomes" id="UP001527882"/>
    </source>
</evidence>
<accession>A0ABT4Q943</accession>
<evidence type="ECO:0008006" key="4">
    <source>
        <dbReference type="Google" id="ProtNLM"/>
    </source>
</evidence>
<feature type="transmembrane region" description="Helical" evidence="1">
    <location>
        <begin position="12"/>
        <end position="33"/>
    </location>
</feature>
<reference evidence="2 3" key="1">
    <citation type="submission" date="2022-12" db="EMBL/GenBank/DDBJ databases">
        <title>Draft genome sequence of Paenibacillus sp. dW9.</title>
        <authorList>
            <person name="Choi E.-W."/>
            <person name="Kim D.-U."/>
        </authorList>
    </citation>
    <scope>NUCLEOTIDE SEQUENCE [LARGE SCALE GENOMIC DNA]</scope>
    <source>
        <strain evidence="3">dW9</strain>
    </source>
</reference>
<protein>
    <recommendedName>
        <fullName evidence="4">Citrate transporter-like domain-containing protein</fullName>
    </recommendedName>
</protein>
<feature type="transmembrane region" description="Helical" evidence="1">
    <location>
        <begin position="54"/>
        <end position="73"/>
    </location>
</feature>
<evidence type="ECO:0000256" key="1">
    <source>
        <dbReference type="SAM" id="Phobius"/>
    </source>
</evidence>
<feature type="transmembrane region" description="Helical" evidence="1">
    <location>
        <begin position="127"/>
        <end position="154"/>
    </location>
</feature>
<feature type="transmembrane region" description="Helical" evidence="1">
    <location>
        <begin position="245"/>
        <end position="265"/>
    </location>
</feature>
<feature type="transmembrane region" description="Helical" evidence="1">
    <location>
        <begin position="272"/>
        <end position="292"/>
    </location>
</feature>
<evidence type="ECO:0000313" key="2">
    <source>
        <dbReference type="EMBL" id="MCZ8513220.1"/>
    </source>
</evidence>
<organism evidence="2 3">
    <name type="scientific">Paenibacillus gyeongsangnamensis</name>
    <dbReference type="NCBI Taxonomy" id="3388067"/>
    <lineage>
        <taxon>Bacteria</taxon>
        <taxon>Bacillati</taxon>
        <taxon>Bacillota</taxon>
        <taxon>Bacilli</taxon>
        <taxon>Bacillales</taxon>
        <taxon>Paenibacillaceae</taxon>
        <taxon>Paenibacillus</taxon>
    </lineage>
</organism>
<feature type="transmembrane region" description="Helical" evidence="1">
    <location>
        <begin position="434"/>
        <end position="451"/>
    </location>
</feature>
<proteinExistence type="predicted"/>
<feature type="transmembrane region" description="Helical" evidence="1">
    <location>
        <begin position="85"/>
        <end position="106"/>
    </location>
</feature>
<feature type="transmembrane region" description="Helical" evidence="1">
    <location>
        <begin position="394"/>
        <end position="422"/>
    </location>
</feature>
<keyword evidence="3" id="KW-1185">Reference proteome</keyword>
<dbReference type="EMBL" id="JAQAGZ010000007">
    <property type="protein sequence ID" value="MCZ8513220.1"/>
    <property type="molecule type" value="Genomic_DNA"/>
</dbReference>
<comment type="caution">
    <text evidence="2">The sequence shown here is derived from an EMBL/GenBank/DDBJ whole genome shotgun (WGS) entry which is preliminary data.</text>
</comment>
<dbReference type="RefSeq" id="WP_269881709.1">
    <property type="nucleotide sequence ID" value="NZ_JAQAGZ010000007.1"/>
</dbReference>
<keyword evidence="1" id="KW-1133">Transmembrane helix</keyword>
<dbReference type="Proteomes" id="UP001527882">
    <property type="component" value="Unassembled WGS sequence"/>
</dbReference>